<feature type="transmembrane region" description="Helical" evidence="5">
    <location>
        <begin position="7"/>
        <end position="30"/>
    </location>
</feature>
<name>A0A1J5HP31_9BACT</name>
<sequence length="404" mass="44772">MLKTPLLNTLVQILGKVVMVGISLLTTGLLTRNLGVKVYGDFILITSLLIFFDTLADFGSKIIGVREAAKELWEKEKIRVWSNIAVIRILMAVTSFGLGLIFIFNWQDLAMVRIEAIVAFLMIMLTSVAGSLEVIWQTRQKMGEKVMVEILFPTVFLIGFIYLGNNLGLVGVFYLYLLARILTLILGIIRLQKYFNFEFIDKYLMLNLLKMSLPMGLYLLLFTAYDRAIDAVMISRFLGKPEVAMYGLAYKIYGALLSPAYFLMNSIFPILSSKGSGKKVLFGKSLLIMVVMALGIISGIEILAPWVINILGGAEFGGSIPVLRLLILAVFFSYLGHLMGFGLIAKNGQKEMVFLGIIVLIFNFVGNLWAIPRLGMMGAAGVTVASEAMAMTLMGVFLWKKSSN</sequence>
<feature type="transmembrane region" description="Helical" evidence="5">
    <location>
        <begin position="245"/>
        <end position="264"/>
    </location>
</feature>
<evidence type="ECO:0000256" key="2">
    <source>
        <dbReference type="ARBA" id="ARBA00022692"/>
    </source>
</evidence>
<feature type="transmembrane region" description="Helical" evidence="5">
    <location>
        <begin position="203"/>
        <end position="225"/>
    </location>
</feature>
<proteinExistence type="predicted"/>
<dbReference type="PANTHER" id="PTHR43424">
    <property type="entry name" value="LOCUS PUTATIVE PROTEIN 1-RELATED"/>
    <property type="match status" value="1"/>
</dbReference>
<organism evidence="6 7">
    <name type="scientific">Candidatus Shapirobacteria bacterium CG2_30_35_20</name>
    <dbReference type="NCBI Taxonomy" id="1805376"/>
    <lineage>
        <taxon>Bacteria</taxon>
        <taxon>Candidatus Shapironibacteriota</taxon>
    </lineage>
</organism>
<evidence type="ECO:0000256" key="5">
    <source>
        <dbReference type="SAM" id="Phobius"/>
    </source>
</evidence>
<reference evidence="6 7" key="1">
    <citation type="journal article" date="2016" name="Environ. Microbiol.">
        <title>Genomic resolution of a cold subsurface aquifer community provides metabolic insights for novel microbes adapted to high CO concentrations.</title>
        <authorList>
            <person name="Probst A.J."/>
            <person name="Castelle C.J."/>
            <person name="Singh A."/>
            <person name="Brown C.T."/>
            <person name="Anantharaman K."/>
            <person name="Sharon I."/>
            <person name="Hug L.A."/>
            <person name="Burstein D."/>
            <person name="Emerson J.B."/>
            <person name="Thomas B.C."/>
            <person name="Banfield J.F."/>
        </authorList>
    </citation>
    <scope>NUCLEOTIDE SEQUENCE [LARGE SCALE GENOMIC DNA]</scope>
    <source>
        <strain evidence="6">CG2_30_35_20</strain>
    </source>
</reference>
<accession>A0A1J5HP31</accession>
<dbReference type="STRING" id="1805376.AUK05_02665"/>
<gene>
    <name evidence="6" type="ORF">AUK05_02665</name>
</gene>
<feature type="transmembrane region" description="Helical" evidence="5">
    <location>
        <begin position="80"/>
        <end position="104"/>
    </location>
</feature>
<feature type="transmembrane region" description="Helical" evidence="5">
    <location>
        <begin position="285"/>
        <end position="308"/>
    </location>
</feature>
<dbReference type="GO" id="GO:0016020">
    <property type="term" value="C:membrane"/>
    <property type="evidence" value="ECO:0007669"/>
    <property type="project" value="UniProtKB-SubCell"/>
</dbReference>
<keyword evidence="2 5" id="KW-0812">Transmembrane</keyword>
<dbReference type="Pfam" id="PF01943">
    <property type="entry name" value="Polysacc_synt"/>
    <property type="match status" value="1"/>
</dbReference>
<evidence type="ECO:0000256" key="3">
    <source>
        <dbReference type="ARBA" id="ARBA00022989"/>
    </source>
</evidence>
<dbReference type="Proteomes" id="UP000182344">
    <property type="component" value="Unassembled WGS sequence"/>
</dbReference>
<dbReference type="AlphaFoldDB" id="A0A1J5HP31"/>
<evidence type="ECO:0000256" key="1">
    <source>
        <dbReference type="ARBA" id="ARBA00004141"/>
    </source>
</evidence>
<evidence type="ECO:0000313" key="7">
    <source>
        <dbReference type="Proteomes" id="UP000182344"/>
    </source>
</evidence>
<feature type="transmembrane region" description="Helical" evidence="5">
    <location>
        <begin position="116"/>
        <end position="136"/>
    </location>
</feature>
<evidence type="ECO:0000313" key="6">
    <source>
        <dbReference type="EMBL" id="OIP86865.1"/>
    </source>
</evidence>
<dbReference type="InterPro" id="IPR052556">
    <property type="entry name" value="PolySynth_Transporter"/>
</dbReference>
<feature type="transmembrane region" description="Helical" evidence="5">
    <location>
        <begin position="148"/>
        <end position="165"/>
    </location>
</feature>
<feature type="transmembrane region" description="Helical" evidence="5">
    <location>
        <begin position="377"/>
        <end position="399"/>
    </location>
</feature>
<feature type="transmembrane region" description="Helical" evidence="5">
    <location>
        <begin position="171"/>
        <end position="191"/>
    </location>
</feature>
<feature type="transmembrane region" description="Helical" evidence="5">
    <location>
        <begin position="352"/>
        <end position="371"/>
    </location>
</feature>
<evidence type="ECO:0000256" key="4">
    <source>
        <dbReference type="ARBA" id="ARBA00023136"/>
    </source>
</evidence>
<protein>
    <submittedName>
        <fullName evidence="6">Uncharacterized protein</fullName>
    </submittedName>
</protein>
<feature type="transmembrane region" description="Helical" evidence="5">
    <location>
        <begin position="320"/>
        <end position="345"/>
    </location>
</feature>
<dbReference type="PANTHER" id="PTHR43424:SF1">
    <property type="entry name" value="LOCUS PUTATIVE PROTEIN 1-RELATED"/>
    <property type="match status" value="1"/>
</dbReference>
<dbReference type="EMBL" id="MNZO01000038">
    <property type="protein sequence ID" value="OIP86865.1"/>
    <property type="molecule type" value="Genomic_DNA"/>
</dbReference>
<keyword evidence="4 5" id="KW-0472">Membrane</keyword>
<feature type="transmembrane region" description="Helical" evidence="5">
    <location>
        <begin position="42"/>
        <end position="59"/>
    </location>
</feature>
<keyword evidence="3 5" id="KW-1133">Transmembrane helix</keyword>
<dbReference type="InterPro" id="IPR002797">
    <property type="entry name" value="Polysacc_synth"/>
</dbReference>
<comment type="caution">
    <text evidence="6">The sequence shown here is derived from an EMBL/GenBank/DDBJ whole genome shotgun (WGS) entry which is preliminary data.</text>
</comment>
<comment type="subcellular location">
    <subcellularLocation>
        <location evidence="1">Membrane</location>
        <topology evidence="1">Multi-pass membrane protein</topology>
    </subcellularLocation>
</comment>